<dbReference type="InterPro" id="IPR048324">
    <property type="entry name" value="ZSWIM1-3_RNaseH-like"/>
</dbReference>
<dbReference type="PROSITE" id="PS50966">
    <property type="entry name" value="ZF_SWIM"/>
    <property type="match status" value="1"/>
</dbReference>
<feature type="non-terminal residue" evidence="3">
    <location>
        <position position="418"/>
    </location>
</feature>
<dbReference type="InterPro" id="IPR007527">
    <property type="entry name" value="Znf_SWIM"/>
</dbReference>
<organism evidence="3 4">
    <name type="scientific">Phytophthora sojae (strain P6497)</name>
    <name type="common">Soybean stem and root rot agent</name>
    <name type="synonym">Phytophthora megasperma f. sp. glycines</name>
    <dbReference type="NCBI Taxonomy" id="1094619"/>
    <lineage>
        <taxon>Eukaryota</taxon>
        <taxon>Sar</taxon>
        <taxon>Stramenopiles</taxon>
        <taxon>Oomycota</taxon>
        <taxon>Peronosporomycetes</taxon>
        <taxon>Peronosporales</taxon>
        <taxon>Peronosporaceae</taxon>
        <taxon>Phytophthora</taxon>
    </lineage>
</organism>
<dbReference type="PANTHER" id="PTHR31569">
    <property type="entry name" value="SWIM-TYPE DOMAIN-CONTAINING PROTEIN"/>
    <property type="match status" value="1"/>
</dbReference>
<proteinExistence type="predicted"/>
<keyword evidence="1" id="KW-0863">Zinc-finger</keyword>
<dbReference type="GO" id="GO:0008270">
    <property type="term" value="F:zinc ion binding"/>
    <property type="evidence" value="ECO:0007669"/>
    <property type="project" value="UniProtKB-KW"/>
</dbReference>
<dbReference type="GeneID" id="20650687"/>
<dbReference type="AlphaFoldDB" id="G4ZIC1"/>
<dbReference type="InParanoid" id="G4ZIC1"/>
<keyword evidence="4" id="KW-1185">Reference proteome</keyword>
<evidence type="ECO:0000313" key="4">
    <source>
        <dbReference type="Proteomes" id="UP000002640"/>
    </source>
</evidence>
<evidence type="ECO:0000259" key="2">
    <source>
        <dbReference type="PROSITE" id="PS50966"/>
    </source>
</evidence>
<dbReference type="Pfam" id="PF21056">
    <property type="entry name" value="ZSWIM1-3_RNaseH-like"/>
    <property type="match status" value="1"/>
</dbReference>
<evidence type="ECO:0000313" key="3">
    <source>
        <dbReference type="EMBL" id="EGZ18757.1"/>
    </source>
</evidence>
<dbReference type="Proteomes" id="UP000002640">
    <property type="component" value="Unassembled WGS sequence"/>
</dbReference>
<dbReference type="STRING" id="1094619.G4ZIC1"/>
<evidence type="ECO:0000256" key="1">
    <source>
        <dbReference type="PROSITE-ProRule" id="PRU00325"/>
    </source>
</evidence>
<dbReference type="KEGG" id="psoj:PHYSODRAFT_379820"/>
<gene>
    <name evidence="3" type="ORF">PHYSODRAFT_379820</name>
</gene>
<keyword evidence="1" id="KW-0479">Metal-binding</keyword>
<dbReference type="PANTHER" id="PTHR31569:SF4">
    <property type="entry name" value="SWIM-TYPE DOMAIN-CONTAINING PROTEIN"/>
    <property type="match status" value="1"/>
</dbReference>
<sequence length="418" mass="47929">MKRLFKAFPEVILVDAMHDTNVNRYKLFSFVVHDVFGKGQYVHHALVDSEHKDNLRRVMEIFKANNPDWAKIQVVMTDKAAHEKEVLREELPDAQQLLCRWHVITWLKKQAARLASSVKKSVKSLMRLMVYASNEDEYEDAKGAVLELLGGDTSHELYRTFMANWDSNQDEWVSYKRGNTPHLTNNTNNRIESKWRKIKDVINDSFTIDQLLSTLMTLQHYAEEQYLAEYHRVGSRPSRDSEDRELTLLALQVSPFAFELVAKQHTLAAGPNADYTVELNTPGRATVTSPRSGEVHEVNTRTNSCNCIFMKTCLLPCRHVMYVRSTSNFETVLPPMHCFPTRWIVQSPENNIDWGEIPCGGLKQGSCPSRAKERALSGAAMYIEAKATTEKIIARMALQSTPTFRIALKWLQDFYEAL</sequence>
<keyword evidence="1" id="KW-0862">Zinc</keyword>
<dbReference type="EMBL" id="JH159154">
    <property type="protein sequence ID" value="EGZ18757.1"/>
    <property type="molecule type" value="Genomic_DNA"/>
</dbReference>
<accession>G4ZIC1</accession>
<dbReference type="RefSeq" id="XP_009527815.1">
    <property type="nucleotide sequence ID" value="XM_009529520.1"/>
</dbReference>
<reference evidence="3 4" key="1">
    <citation type="journal article" date="2006" name="Science">
        <title>Phytophthora genome sequences uncover evolutionary origins and mechanisms of pathogenesis.</title>
        <authorList>
            <person name="Tyler B.M."/>
            <person name="Tripathy S."/>
            <person name="Zhang X."/>
            <person name="Dehal P."/>
            <person name="Jiang R.H."/>
            <person name="Aerts A."/>
            <person name="Arredondo F.D."/>
            <person name="Baxter L."/>
            <person name="Bensasson D."/>
            <person name="Beynon J.L."/>
            <person name="Chapman J."/>
            <person name="Damasceno C.M."/>
            <person name="Dorrance A.E."/>
            <person name="Dou D."/>
            <person name="Dickerman A.W."/>
            <person name="Dubchak I.L."/>
            <person name="Garbelotto M."/>
            <person name="Gijzen M."/>
            <person name="Gordon S.G."/>
            <person name="Govers F."/>
            <person name="Grunwald N.J."/>
            <person name="Huang W."/>
            <person name="Ivors K.L."/>
            <person name="Jones R.W."/>
            <person name="Kamoun S."/>
            <person name="Krampis K."/>
            <person name="Lamour K.H."/>
            <person name="Lee M.K."/>
            <person name="McDonald W.H."/>
            <person name="Medina M."/>
            <person name="Meijer H.J."/>
            <person name="Nordberg E.K."/>
            <person name="Maclean D.J."/>
            <person name="Ospina-Giraldo M.D."/>
            <person name="Morris P.F."/>
            <person name="Phuntumart V."/>
            <person name="Putnam N.H."/>
            <person name="Rash S."/>
            <person name="Rose J.K."/>
            <person name="Sakihama Y."/>
            <person name="Salamov A.A."/>
            <person name="Savidor A."/>
            <person name="Scheuring C.F."/>
            <person name="Smith B.M."/>
            <person name="Sobral B.W."/>
            <person name="Terry A."/>
            <person name="Torto-Alalibo T.A."/>
            <person name="Win J."/>
            <person name="Xu Z."/>
            <person name="Zhang H."/>
            <person name="Grigoriev I.V."/>
            <person name="Rokhsar D.S."/>
            <person name="Boore J.L."/>
        </authorList>
    </citation>
    <scope>NUCLEOTIDE SEQUENCE [LARGE SCALE GENOMIC DNA]</scope>
    <source>
        <strain evidence="3 4">P6497</strain>
    </source>
</reference>
<dbReference type="OMA" id="QQHADIG"/>
<feature type="domain" description="SWIM-type" evidence="2">
    <location>
        <begin position="275"/>
        <end position="328"/>
    </location>
</feature>
<protein>
    <recommendedName>
        <fullName evidence="2">SWIM-type domain-containing protein</fullName>
    </recommendedName>
</protein>
<name>G4ZIC1_PHYSP</name>
<dbReference type="InterPro" id="IPR052579">
    <property type="entry name" value="Zinc_finger_SWIM"/>
</dbReference>